<dbReference type="InterPro" id="IPR036689">
    <property type="entry name" value="ESAT-6-like_sf"/>
</dbReference>
<reference evidence="2 3" key="1">
    <citation type="journal article" date="2019" name="Emerg. Microbes Infect.">
        <title>Comprehensive subspecies identification of 175 nontuberculous mycobacteria species based on 7547 genomic profiles.</title>
        <authorList>
            <person name="Matsumoto Y."/>
            <person name="Kinjo T."/>
            <person name="Motooka D."/>
            <person name="Nabeya D."/>
            <person name="Jung N."/>
            <person name="Uechi K."/>
            <person name="Horii T."/>
            <person name="Iida T."/>
            <person name="Fujita J."/>
            <person name="Nakamura S."/>
        </authorList>
    </citation>
    <scope>NUCLEOTIDE SEQUENCE [LARGE SCALE GENOMIC DNA]</scope>
    <source>
        <strain evidence="2 3">JCM 17783</strain>
    </source>
</reference>
<feature type="compositionally biased region" description="Low complexity" evidence="1">
    <location>
        <begin position="321"/>
        <end position="340"/>
    </location>
</feature>
<accession>A0A7I7QGM1</accession>
<dbReference type="SUPFAM" id="SSF140453">
    <property type="entry name" value="EsxAB dimer-like"/>
    <property type="match status" value="1"/>
</dbReference>
<sequence length="404" mass="42434">MVGVVGVGAPSLSEIQAWDVAHLENAARDWTATARHWETSFSSIHRASVSPGGTVWEGVAAEAAQERAFADLVKVRGLADALHESAAVARRGAETLYSAKQSVLDVAREASAAGYVVGEDLSVSPSRSGAAARAQAQLYAAQIQERAVQLAVHDQEIAAKITAATAPLYAVTFPESPSAPGDDKPKIQTVDLLTFKDAPNPEPGQSDGPSGDDIRRVLDKLPAGNRPSIREVRTPQDLENILNWAKQHGAEIPNAYGDPSKGVEYQLPDGTRVGRRWSAESNGQQVLDIKFPDRGDYTKIHINPRGGVPALAAPSPPRSVGPPAAGEPATTPQAPAHQPTEVAPSPKPIPGKANSGGGLPGSLFGGLPPNSPATGPHPIHIPHTKDHRFPLLGEIPEEFVGPEE</sequence>
<dbReference type="EMBL" id="AP022587">
    <property type="protein sequence ID" value="BBY25463.1"/>
    <property type="molecule type" value="Genomic_DNA"/>
</dbReference>
<protein>
    <submittedName>
        <fullName evidence="2">Uncharacterized protein</fullName>
    </submittedName>
</protein>
<evidence type="ECO:0000313" key="2">
    <source>
        <dbReference type="EMBL" id="BBY25463.1"/>
    </source>
</evidence>
<evidence type="ECO:0000256" key="1">
    <source>
        <dbReference type="SAM" id="MobiDB-lite"/>
    </source>
</evidence>
<name>A0A7I7QGM1_9MYCO</name>
<organism evidence="2 3">
    <name type="scientific">Mycobacterium stomatepiae</name>
    <dbReference type="NCBI Taxonomy" id="470076"/>
    <lineage>
        <taxon>Bacteria</taxon>
        <taxon>Bacillati</taxon>
        <taxon>Actinomycetota</taxon>
        <taxon>Actinomycetes</taxon>
        <taxon>Mycobacteriales</taxon>
        <taxon>Mycobacteriaceae</taxon>
        <taxon>Mycobacterium</taxon>
        <taxon>Mycobacterium simiae complex</taxon>
    </lineage>
</organism>
<keyword evidence="3" id="KW-1185">Reference proteome</keyword>
<feature type="region of interest" description="Disordered" evidence="1">
    <location>
        <begin position="195"/>
        <end position="228"/>
    </location>
</feature>
<feature type="region of interest" description="Disordered" evidence="1">
    <location>
        <begin position="303"/>
        <end position="404"/>
    </location>
</feature>
<dbReference type="AlphaFoldDB" id="A0A7I7QGM1"/>
<dbReference type="KEGG" id="msto:MSTO_56680"/>
<feature type="compositionally biased region" description="Gly residues" evidence="1">
    <location>
        <begin position="354"/>
        <end position="364"/>
    </location>
</feature>
<dbReference type="Proteomes" id="UP000467130">
    <property type="component" value="Chromosome"/>
</dbReference>
<feature type="compositionally biased region" description="Acidic residues" evidence="1">
    <location>
        <begin position="395"/>
        <end position="404"/>
    </location>
</feature>
<dbReference type="RefSeq" id="WP_264078354.1">
    <property type="nucleotide sequence ID" value="NZ_JACKSO010000165.1"/>
</dbReference>
<evidence type="ECO:0000313" key="3">
    <source>
        <dbReference type="Proteomes" id="UP000467130"/>
    </source>
</evidence>
<proteinExistence type="predicted"/>
<gene>
    <name evidence="2" type="ORF">MSTO_56680</name>
</gene>